<dbReference type="Gene3D" id="3.40.50.720">
    <property type="entry name" value="NAD(P)-binding Rossmann-like Domain"/>
    <property type="match status" value="1"/>
</dbReference>
<accession>A0A1L3MUP5</accession>
<dbReference type="Proteomes" id="UP000181936">
    <property type="component" value="Chromosome"/>
</dbReference>
<keyword evidence="3" id="KW-1185">Reference proteome</keyword>
<evidence type="ECO:0000313" key="2">
    <source>
        <dbReference type="EMBL" id="APH06053.1"/>
    </source>
</evidence>
<dbReference type="NCBIfam" id="TIGR02622">
    <property type="entry name" value="CDP_4_6_dhtase"/>
    <property type="match status" value="1"/>
</dbReference>
<organism evidence="2 3">
    <name type="scientific">Bacillus weihaiensis</name>
    <dbReference type="NCBI Taxonomy" id="1547283"/>
    <lineage>
        <taxon>Bacteria</taxon>
        <taxon>Bacillati</taxon>
        <taxon>Bacillota</taxon>
        <taxon>Bacilli</taxon>
        <taxon>Bacillales</taxon>
        <taxon>Bacillaceae</taxon>
        <taxon>Bacillus</taxon>
    </lineage>
</organism>
<dbReference type="OrthoDB" id="9779041at2"/>
<dbReference type="InterPro" id="IPR016040">
    <property type="entry name" value="NAD(P)-bd_dom"/>
</dbReference>
<dbReference type="AlphaFoldDB" id="A0A1L3MUP5"/>
<dbReference type="SUPFAM" id="SSF51735">
    <property type="entry name" value="NAD(P)-binding Rossmann-fold domains"/>
    <property type="match status" value="1"/>
</dbReference>
<dbReference type="PANTHER" id="PTHR43000">
    <property type="entry name" value="DTDP-D-GLUCOSE 4,6-DEHYDRATASE-RELATED"/>
    <property type="match status" value="1"/>
</dbReference>
<evidence type="ECO:0000313" key="3">
    <source>
        <dbReference type="Proteomes" id="UP000181936"/>
    </source>
</evidence>
<sequence>MTINFADIFKDRTVLVTGHTGFKGAWLSIWLHMLGAKVIGYSLDPATKKDLFVLSGLEDKVNDLRGDIRDRHELEKVFKQYRPEIVFHLAAQPLVKYSYNNPKETYDVNVMGTMNLLEAIRKTEETKIGIVITTDKCYENKEWVWGYRENDPLGGYDPYSSSKACCELLVASYRNSFFHESRFQEHGKVISTGRAGNVIGGGDWAENRLIPDSVKALETGKSIVIRSPQSIRPWQHVLEPLYGYLLLASQILLHGPAFSGAWNFGPGENGNISVEEMVKLLVEAWGEGSWVINQEENVHEAKLLSLDISKANHLLKWTPKWSVQETIDKTVSWYKAYHHDDVFDLCKHQIEEYCRG</sequence>
<dbReference type="Pfam" id="PF16363">
    <property type="entry name" value="GDP_Man_Dehyd"/>
    <property type="match status" value="1"/>
</dbReference>
<dbReference type="Gene3D" id="3.90.25.10">
    <property type="entry name" value="UDP-galactose 4-epimerase, domain 1"/>
    <property type="match status" value="1"/>
</dbReference>
<gene>
    <name evidence="2" type="ORF">A9C19_15620</name>
</gene>
<dbReference type="InterPro" id="IPR036291">
    <property type="entry name" value="NAD(P)-bd_dom_sf"/>
</dbReference>
<feature type="domain" description="NAD(P)-binding" evidence="1">
    <location>
        <begin position="15"/>
        <end position="330"/>
    </location>
</feature>
<evidence type="ECO:0000259" key="1">
    <source>
        <dbReference type="Pfam" id="PF16363"/>
    </source>
</evidence>
<dbReference type="RefSeq" id="WP_072580856.1">
    <property type="nucleotide sequence ID" value="NZ_CP016020.1"/>
</dbReference>
<dbReference type="InterPro" id="IPR013445">
    <property type="entry name" value="CDP_4_6_deHydtase"/>
</dbReference>
<dbReference type="KEGG" id="bwh:A9C19_15620"/>
<reference evidence="2 3" key="1">
    <citation type="journal article" date="2016" name="Sci. Rep.">
        <title>Complete genome sequence and transcriptomic analysis of a novel marine strain Bacillus weihaiensis reveals the mechanism of brown algae degradation.</title>
        <authorList>
            <person name="Zhu Y."/>
            <person name="Chen P."/>
            <person name="Bao Y."/>
            <person name="Men Y."/>
            <person name="Zeng Y."/>
            <person name="Yang J."/>
            <person name="Sun J."/>
            <person name="Sun Y."/>
        </authorList>
    </citation>
    <scope>NUCLEOTIDE SEQUENCE [LARGE SCALE GENOMIC DNA]</scope>
    <source>
        <strain evidence="2 3">Alg07</strain>
    </source>
</reference>
<name>A0A1L3MUP5_9BACI</name>
<protein>
    <submittedName>
        <fullName evidence="2">CDP-glucose 4,6-dehydratase</fullName>
    </submittedName>
</protein>
<dbReference type="EMBL" id="CP016020">
    <property type="protein sequence ID" value="APH06053.1"/>
    <property type="molecule type" value="Genomic_DNA"/>
</dbReference>
<dbReference type="STRING" id="1547283.A9C19_15620"/>
<dbReference type="CDD" id="cd05252">
    <property type="entry name" value="CDP_GD_SDR_e"/>
    <property type="match status" value="1"/>
</dbReference>
<proteinExistence type="predicted"/>